<reference evidence="1" key="1">
    <citation type="submission" date="2021-04" db="EMBL/GenBank/DDBJ databases">
        <title>Phylogenetic analysis of Acidobacteriaceae.</title>
        <authorList>
            <person name="Qiu L."/>
            <person name="Zhang Q."/>
        </authorList>
    </citation>
    <scope>NUCLEOTIDE SEQUENCE</scope>
    <source>
        <strain evidence="1">DSM 25168</strain>
    </source>
</reference>
<dbReference type="RefSeq" id="WP_260791602.1">
    <property type="nucleotide sequence ID" value="NZ_CP093313.1"/>
</dbReference>
<evidence type="ECO:0000313" key="2">
    <source>
        <dbReference type="Proteomes" id="UP001059380"/>
    </source>
</evidence>
<gene>
    <name evidence="1" type="ORF">MOP44_17795</name>
</gene>
<protein>
    <submittedName>
        <fullName evidence="1">Uncharacterized protein</fullName>
    </submittedName>
</protein>
<sequence>MRFRLGRYVIILTLIVLTAGSWAKGPKPVTGKQFDSAAQAALAAMKRRAAELNIQGVAVVSFAPGDTIQAWSSEMAVVGHMTDHTNGDKGNNLLAIAYAKASEMANTLKDSGTSGHTPMTGEFGWQGGVMEQTARGYIIVAFSGGKSEDDVQVSKAGLAVLKARL</sequence>
<accession>A0A9J7BKX3</accession>
<organism evidence="1 2">
    <name type="scientific">Occallatibacter riparius</name>
    <dbReference type="NCBI Taxonomy" id="1002689"/>
    <lineage>
        <taxon>Bacteria</taxon>
        <taxon>Pseudomonadati</taxon>
        <taxon>Acidobacteriota</taxon>
        <taxon>Terriglobia</taxon>
        <taxon>Terriglobales</taxon>
        <taxon>Acidobacteriaceae</taxon>
        <taxon>Occallatibacter</taxon>
    </lineage>
</organism>
<keyword evidence="2" id="KW-1185">Reference proteome</keyword>
<proteinExistence type="predicted"/>
<dbReference type="AlphaFoldDB" id="A0A9J7BKX3"/>
<dbReference type="EMBL" id="CP093313">
    <property type="protein sequence ID" value="UWZ82418.1"/>
    <property type="molecule type" value="Genomic_DNA"/>
</dbReference>
<name>A0A9J7BKX3_9BACT</name>
<evidence type="ECO:0000313" key="1">
    <source>
        <dbReference type="EMBL" id="UWZ82418.1"/>
    </source>
</evidence>
<dbReference type="Proteomes" id="UP001059380">
    <property type="component" value="Chromosome"/>
</dbReference>
<dbReference type="KEGG" id="orp:MOP44_17795"/>